<dbReference type="EMBL" id="CAMXCT020000957">
    <property type="protein sequence ID" value="CAL1138497.1"/>
    <property type="molecule type" value="Genomic_DNA"/>
</dbReference>
<accession>A0A9P1C5N7</accession>
<name>A0A9P1C5N7_9DINO</name>
<dbReference type="InterPro" id="IPR011990">
    <property type="entry name" value="TPR-like_helical_dom_sf"/>
</dbReference>
<comment type="caution">
    <text evidence="2">The sequence shown here is derived from an EMBL/GenBank/DDBJ whole genome shotgun (WGS) entry which is preliminary data.</text>
</comment>
<dbReference type="EMBL" id="CAMXCT030000957">
    <property type="protein sequence ID" value="CAL4772434.1"/>
    <property type="molecule type" value="Genomic_DNA"/>
</dbReference>
<protein>
    <submittedName>
        <fullName evidence="3">Pentacotripeptide-repeat region of PRORP domain-containing protein</fullName>
    </submittedName>
</protein>
<reference evidence="3 4" key="2">
    <citation type="submission" date="2024-05" db="EMBL/GenBank/DDBJ databases">
        <authorList>
            <person name="Chen Y."/>
            <person name="Shah S."/>
            <person name="Dougan E. K."/>
            <person name="Thang M."/>
            <person name="Chan C."/>
        </authorList>
    </citation>
    <scope>NUCLEOTIDE SEQUENCE [LARGE SCALE GENOMIC DNA]</scope>
</reference>
<dbReference type="EMBL" id="CAMXCT010000957">
    <property type="protein sequence ID" value="CAI3985122.1"/>
    <property type="molecule type" value="Genomic_DNA"/>
</dbReference>
<keyword evidence="1" id="KW-0677">Repeat</keyword>
<evidence type="ECO:0000313" key="4">
    <source>
        <dbReference type="Proteomes" id="UP001152797"/>
    </source>
</evidence>
<evidence type="ECO:0000313" key="3">
    <source>
        <dbReference type="EMBL" id="CAL4772434.1"/>
    </source>
</evidence>
<gene>
    <name evidence="2" type="ORF">C1SCF055_LOCUS12605</name>
</gene>
<dbReference type="OrthoDB" id="185373at2759"/>
<dbReference type="Gene3D" id="1.25.40.10">
    <property type="entry name" value="Tetratricopeptide repeat domain"/>
    <property type="match status" value="1"/>
</dbReference>
<dbReference type="PANTHER" id="PTHR47447:SF17">
    <property type="entry name" value="OS12G0638900 PROTEIN"/>
    <property type="match status" value="1"/>
</dbReference>
<organism evidence="2">
    <name type="scientific">Cladocopium goreaui</name>
    <dbReference type="NCBI Taxonomy" id="2562237"/>
    <lineage>
        <taxon>Eukaryota</taxon>
        <taxon>Sar</taxon>
        <taxon>Alveolata</taxon>
        <taxon>Dinophyceae</taxon>
        <taxon>Suessiales</taxon>
        <taxon>Symbiodiniaceae</taxon>
        <taxon>Cladocopium</taxon>
    </lineage>
</organism>
<evidence type="ECO:0000313" key="2">
    <source>
        <dbReference type="EMBL" id="CAI3985122.1"/>
    </source>
</evidence>
<dbReference type="Proteomes" id="UP001152797">
    <property type="component" value="Unassembled WGS sequence"/>
</dbReference>
<proteinExistence type="predicted"/>
<keyword evidence="4" id="KW-1185">Reference proteome</keyword>
<sequence length="464" mass="50314">MASMASSAWRPEIYAIEWCHAGLGLRPAGPGLRSSLVKAAARTMAWQEALQMAEVEHLELRSLNALLKAVAAQQAFEQALLGAAVATAEWQRALALLPAPVADADSTAAFAACGSALSRQRRWREALQLIEVHGVQDAALLTAVLSALAKERRWQLALKLMKASPCRDLAAHNALLHALGWEGAFLLLAKMETEDLRPDLFSYSATLAACSREMQWQAALQVMQDMSLMSIRSDAICRGAALRALSLCFRWRHALMLASSTSIRSRRPLEVLEVIAACQGATAQSGLQQLLPLRSRLLMLRPHVTLTGRCQGEGEAATLAQSLSDHGLLCKGALGLHMGIRAQLEGRNMARRGPLPALPALPASPRLASSAPAAQFLRTWLAFHLCLGGRRISSPGLWVSGSRRAAATGGSCPRKRDKWRQPAVKVGKCEHFKWSCLKIDLQLEVFLAFFNQPFGGTKHGKLIA</sequence>
<dbReference type="PANTHER" id="PTHR47447">
    <property type="entry name" value="OS03G0856100 PROTEIN"/>
    <property type="match status" value="1"/>
</dbReference>
<evidence type="ECO:0000256" key="1">
    <source>
        <dbReference type="ARBA" id="ARBA00022737"/>
    </source>
</evidence>
<reference evidence="2" key="1">
    <citation type="submission" date="2022-10" db="EMBL/GenBank/DDBJ databases">
        <authorList>
            <person name="Chen Y."/>
            <person name="Dougan E. K."/>
            <person name="Chan C."/>
            <person name="Rhodes N."/>
            <person name="Thang M."/>
        </authorList>
    </citation>
    <scope>NUCLEOTIDE SEQUENCE</scope>
</reference>
<dbReference type="AlphaFoldDB" id="A0A9P1C5N7"/>